<dbReference type="Proteomes" id="UP000078383">
    <property type="component" value="Unassembled WGS sequence"/>
</dbReference>
<dbReference type="InterPro" id="IPR017853">
    <property type="entry name" value="GH"/>
</dbReference>
<organism evidence="4 5">
    <name type="scientific">[Ruminococcus] torques</name>
    <dbReference type="NCBI Taxonomy" id="33039"/>
    <lineage>
        <taxon>Bacteria</taxon>
        <taxon>Bacillati</taxon>
        <taxon>Bacillota</taxon>
        <taxon>Clostridia</taxon>
        <taxon>Lachnospirales</taxon>
        <taxon>Lachnospiraceae</taxon>
        <taxon>Mediterraneibacter</taxon>
    </lineage>
</organism>
<name>A0A174ZPE2_9FIRM</name>
<evidence type="ECO:0000256" key="2">
    <source>
        <dbReference type="ARBA" id="ARBA00022801"/>
    </source>
</evidence>
<dbReference type="Gene3D" id="3.40.50.1700">
    <property type="entry name" value="Glycoside hydrolase family 3 C-terminal domain"/>
    <property type="match status" value="1"/>
</dbReference>
<dbReference type="Gene3D" id="3.20.20.300">
    <property type="entry name" value="Glycoside hydrolase, family 3, N-terminal domain"/>
    <property type="match status" value="1"/>
</dbReference>
<dbReference type="SMART" id="SM01217">
    <property type="entry name" value="Fn3_like"/>
    <property type="match status" value="1"/>
</dbReference>
<dbReference type="EMBL" id="CZBX01000005">
    <property type="protein sequence ID" value="CUQ85996.1"/>
    <property type="molecule type" value="Genomic_DNA"/>
</dbReference>
<dbReference type="InterPro" id="IPR013783">
    <property type="entry name" value="Ig-like_fold"/>
</dbReference>
<proteinExistence type="inferred from homology"/>
<dbReference type="SUPFAM" id="SSF51445">
    <property type="entry name" value="(Trans)glycosidases"/>
    <property type="match status" value="1"/>
</dbReference>
<dbReference type="SUPFAM" id="SSF52279">
    <property type="entry name" value="Beta-D-glucan exohydrolase, C-terminal domain"/>
    <property type="match status" value="1"/>
</dbReference>
<dbReference type="GO" id="GO:0005975">
    <property type="term" value="P:carbohydrate metabolic process"/>
    <property type="evidence" value="ECO:0007669"/>
    <property type="project" value="InterPro"/>
</dbReference>
<dbReference type="PANTHER" id="PTHR42715">
    <property type="entry name" value="BETA-GLUCOSIDASE"/>
    <property type="match status" value="1"/>
</dbReference>
<dbReference type="AlphaFoldDB" id="A0A174ZPE2"/>
<dbReference type="InterPro" id="IPR026891">
    <property type="entry name" value="Fn3-like"/>
</dbReference>
<evidence type="ECO:0000313" key="5">
    <source>
        <dbReference type="Proteomes" id="UP000078383"/>
    </source>
</evidence>
<sequence length="815" mass="90855">MTQIDALKTDEIRNYEIEHQEEVRRLAGECMVILENDGVLPLQAGTKKIALFGTGARHTIKGGTGSGDVNVRENISIAQGLERAGFKFVTEGWLDQYDRLYADAQEAYAKKLNEFTEKTGKPSMLYAFENPFEEPEQPEITEADVKEADAAIYVISRNSGEGKDRRAEKGDYYLSDRELQNIRFMTEHYKNCIVLLNVGGVIDLTSLKAIEGVQAIMLVGQTGNMGGYAVADVLTAKTIPSGKLTDTWARSYEDYPSSATFSHRDGNLDDEYYSDGIYVGYRYFDTFGVMPLYCFGYGKSYTEFEMKTINVTADEKQVQVEVEVTNIGDKYPGKEVVQVYYSAPDGIMEKPTQELAGFAKTKLLAPGEKDVVTIKFATTDMASFDAYDAAWIMEEGEYTIRVGNSSRNTEAVAVIDLDEQVTTLQLKRLMRDTIAVRELHHMIPIFDIEFDFGVPAIPFRIMLQAENFKKELVEYEVMRRTLMDKRKDEVLTLEDVKTGNATLDELTAQLTVEEMAELCVGTERRNGDGNVIGSASSCVPGAAGDTTSSLLETRKVPNLIQADGPAGLRLEIPCTAIPIATTLAQSWDMNLIHRMGELVGEEMKQLHVDLWLAPGMNIHRNPLCGRNFEYYSEDPVLTGLCAATETKGVQSQKGKGTTIKHFAGNNQEDNRMFTNAHISERALREIYLKGFEIAVKTAQPYAIMTSYNLINGVHSANNYDMLQNIARDEWGFEGLVMTDWYTSQDTTEMGMVSPSRKYSHSSSVQCIKAGNDLQMPGCQQNVDDIVEAVNEGKEITKADLQRCAKHILSVALKTM</sequence>
<dbReference type="RefSeq" id="WP_015529508.1">
    <property type="nucleotide sequence ID" value="NZ_CZBX01000005.1"/>
</dbReference>
<feature type="domain" description="Fibronectin type III-like" evidence="3">
    <location>
        <begin position="335"/>
        <end position="406"/>
    </location>
</feature>
<keyword evidence="2 4" id="KW-0378">Hydrolase</keyword>
<comment type="similarity">
    <text evidence="1">Belongs to the glycosyl hydrolase 3 family.</text>
</comment>
<protein>
    <submittedName>
        <fullName evidence="4">Thermostable beta-glucosidase B</fullName>
        <ecNumber evidence="4">3.2.1.21</ecNumber>
    </submittedName>
</protein>
<dbReference type="InterPro" id="IPR001764">
    <property type="entry name" value="Glyco_hydro_3_N"/>
</dbReference>
<dbReference type="InterPro" id="IPR002772">
    <property type="entry name" value="Glyco_hydro_3_C"/>
</dbReference>
<reference evidence="4 5" key="1">
    <citation type="submission" date="2015-09" db="EMBL/GenBank/DDBJ databases">
        <authorList>
            <consortium name="Pathogen Informatics"/>
        </authorList>
    </citation>
    <scope>NUCLEOTIDE SEQUENCE [LARGE SCALE GENOMIC DNA]</scope>
    <source>
        <strain evidence="4 5">2789STDY5834889</strain>
    </source>
</reference>
<dbReference type="InterPro" id="IPR036962">
    <property type="entry name" value="Glyco_hydro_3_N_sf"/>
</dbReference>
<evidence type="ECO:0000259" key="3">
    <source>
        <dbReference type="SMART" id="SM01217"/>
    </source>
</evidence>
<dbReference type="EC" id="3.2.1.21" evidence="4"/>
<dbReference type="InterPro" id="IPR036881">
    <property type="entry name" value="Glyco_hydro_3_C_sf"/>
</dbReference>
<dbReference type="PANTHER" id="PTHR42715:SF10">
    <property type="entry name" value="BETA-GLUCOSIDASE"/>
    <property type="match status" value="1"/>
</dbReference>
<dbReference type="Pfam" id="PF00933">
    <property type="entry name" value="Glyco_hydro_3"/>
    <property type="match status" value="1"/>
</dbReference>
<evidence type="ECO:0000313" key="4">
    <source>
        <dbReference type="EMBL" id="CUQ85996.1"/>
    </source>
</evidence>
<gene>
    <name evidence="4" type="primary">bglB_1</name>
    <name evidence="4" type="ORF">ERS852502_01253</name>
</gene>
<dbReference type="InterPro" id="IPR050288">
    <property type="entry name" value="Cellulose_deg_GH3"/>
</dbReference>
<dbReference type="PRINTS" id="PR00133">
    <property type="entry name" value="GLHYDRLASE3"/>
</dbReference>
<accession>A0A174ZPE2</accession>
<evidence type="ECO:0000256" key="1">
    <source>
        <dbReference type="ARBA" id="ARBA00005336"/>
    </source>
</evidence>
<dbReference type="Pfam" id="PF14310">
    <property type="entry name" value="Fn3-like"/>
    <property type="match status" value="1"/>
</dbReference>
<keyword evidence="4" id="KW-0326">Glycosidase</keyword>
<dbReference type="Pfam" id="PF01915">
    <property type="entry name" value="Glyco_hydro_3_C"/>
    <property type="match status" value="1"/>
</dbReference>
<dbReference type="GO" id="GO:0008422">
    <property type="term" value="F:beta-glucosidase activity"/>
    <property type="evidence" value="ECO:0007669"/>
    <property type="project" value="UniProtKB-EC"/>
</dbReference>
<dbReference type="Gene3D" id="2.60.40.10">
    <property type="entry name" value="Immunoglobulins"/>
    <property type="match status" value="1"/>
</dbReference>
<dbReference type="OrthoDB" id="98455at2"/>